<sequence length="219" mass="23699">MPVIKAEYGPTLPQLLAPRPPAVRAGAAALAGAILLAAALIALTSRADATEVLVRAPVTFNLIHGKQWDPVQRRGALVALRNTGKGGLFLDAYTIRELRLPSYRGVVSGTLPVYADSYVRRIRGRYKAFEQLGEGRARINNAIGYEVTFRARLGTRRLYGRHYLLVEEEPDGVRRGVVLELESTPAAGTPSAVDIGNHGALKTPLRSFRFGESREGGTA</sequence>
<evidence type="ECO:0000256" key="1">
    <source>
        <dbReference type="SAM" id="Phobius"/>
    </source>
</evidence>
<proteinExistence type="predicted"/>
<accession>A0A6J4TVR9</accession>
<gene>
    <name evidence="2" type="ORF">AVDCRST_MAG67-4389</name>
</gene>
<evidence type="ECO:0000313" key="2">
    <source>
        <dbReference type="EMBL" id="CAA9532276.1"/>
    </source>
</evidence>
<organism evidence="2">
    <name type="scientific">uncultured Solirubrobacteraceae bacterium</name>
    <dbReference type="NCBI Taxonomy" id="1162706"/>
    <lineage>
        <taxon>Bacteria</taxon>
        <taxon>Bacillati</taxon>
        <taxon>Actinomycetota</taxon>
        <taxon>Thermoleophilia</taxon>
        <taxon>Solirubrobacterales</taxon>
        <taxon>Solirubrobacteraceae</taxon>
        <taxon>environmental samples</taxon>
    </lineage>
</organism>
<keyword evidence="1" id="KW-0812">Transmembrane</keyword>
<dbReference type="EMBL" id="CADCVQ010000175">
    <property type="protein sequence ID" value="CAA9532276.1"/>
    <property type="molecule type" value="Genomic_DNA"/>
</dbReference>
<name>A0A6J4TVR9_9ACTN</name>
<reference evidence="2" key="1">
    <citation type="submission" date="2020-02" db="EMBL/GenBank/DDBJ databases">
        <authorList>
            <person name="Meier V. D."/>
        </authorList>
    </citation>
    <scope>NUCLEOTIDE SEQUENCE</scope>
    <source>
        <strain evidence="2">AVDCRST_MAG67</strain>
    </source>
</reference>
<feature type="transmembrane region" description="Helical" evidence="1">
    <location>
        <begin position="22"/>
        <end position="43"/>
    </location>
</feature>
<keyword evidence="1" id="KW-1133">Transmembrane helix</keyword>
<keyword evidence="1" id="KW-0472">Membrane</keyword>
<dbReference type="AlphaFoldDB" id="A0A6J4TVR9"/>
<protein>
    <submittedName>
        <fullName evidence="2">Uncharacterized protein</fullName>
    </submittedName>
</protein>